<dbReference type="InterPro" id="IPR007084">
    <property type="entry name" value="BRICHOS_dom"/>
</dbReference>
<evidence type="ECO:0000256" key="1">
    <source>
        <dbReference type="ARBA" id="ARBA00023157"/>
    </source>
</evidence>
<accession>A0A6J8EN46</accession>
<name>A0A6J8EN46_MYTCO</name>
<keyword evidence="1" id="KW-1015">Disulfide bond</keyword>
<evidence type="ECO:0000313" key="3">
    <source>
        <dbReference type="EMBL" id="CAC5421192.1"/>
    </source>
</evidence>
<dbReference type="OrthoDB" id="115435at2759"/>
<gene>
    <name evidence="3" type="ORF">MCOR_53333</name>
</gene>
<dbReference type="EMBL" id="CACVKT020009269">
    <property type="protein sequence ID" value="CAC5421192.1"/>
    <property type="molecule type" value="Genomic_DNA"/>
</dbReference>
<reference evidence="3 4" key="1">
    <citation type="submission" date="2020-06" db="EMBL/GenBank/DDBJ databases">
        <authorList>
            <person name="Li R."/>
            <person name="Bekaert M."/>
        </authorList>
    </citation>
    <scope>NUCLEOTIDE SEQUENCE [LARGE SCALE GENOMIC DNA]</scope>
    <source>
        <strain evidence="4">wild</strain>
    </source>
</reference>
<dbReference type="PROSITE" id="PS50869">
    <property type="entry name" value="BRICHOS"/>
    <property type="match status" value="1"/>
</dbReference>
<organism evidence="3 4">
    <name type="scientific">Mytilus coruscus</name>
    <name type="common">Sea mussel</name>
    <dbReference type="NCBI Taxonomy" id="42192"/>
    <lineage>
        <taxon>Eukaryota</taxon>
        <taxon>Metazoa</taxon>
        <taxon>Spiralia</taxon>
        <taxon>Lophotrochozoa</taxon>
        <taxon>Mollusca</taxon>
        <taxon>Bivalvia</taxon>
        <taxon>Autobranchia</taxon>
        <taxon>Pteriomorphia</taxon>
        <taxon>Mytilida</taxon>
        <taxon>Mytiloidea</taxon>
        <taxon>Mytilidae</taxon>
        <taxon>Mytilinae</taxon>
        <taxon>Mytilus</taxon>
    </lineage>
</organism>
<evidence type="ECO:0000259" key="2">
    <source>
        <dbReference type="PROSITE" id="PS50869"/>
    </source>
</evidence>
<sequence>MVENPVSKNIVRSDHWSLRPGRIHCNADALSRRPCPENCLHCSRKETQANISVVGIIGQDTETEVTVEQVKNSQSQGQESESLGKTKQVLTDNIHKDAFNDDECVYDNTFVESNKDTILRPAREISTDVCWSELIHKDQSDLEVRAVQTKSMGKTKFDLNGDQSFSLEYDDLNKKLTYKMHKNRTSKWMSLICDDISFDKRWSAENDVMENIRVSQSGNAMNPGKHTYRINAKVPGGSINEDIVVDSVKHLMTVNVGNVHHLQSDCPSTINLHDFEKGKVAMKNIDTGECLVMDTKENLNATIELLDKITRLKMTHDIEAEKLVNVYPTTYDRLLEEAGEHIIEFCKGYVLFYGEIIEQEGVKRRIKNEEKKKKSGKNLFRVVKCFNHDDVKTLCYL</sequence>
<dbReference type="Proteomes" id="UP000507470">
    <property type="component" value="Unassembled WGS sequence"/>
</dbReference>
<feature type="domain" description="BRICHOS" evidence="2">
    <location>
        <begin position="263"/>
        <end position="354"/>
    </location>
</feature>
<evidence type="ECO:0000313" key="4">
    <source>
        <dbReference type="Proteomes" id="UP000507470"/>
    </source>
</evidence>
<protein>
    <recommendedName>
        <fullName evidence="2">BRICHOS domain-containing protein</fullName>
    </recommendedName>
</protein>
<dbReference type="AlphaFoldDB" id="A0A6J8EN46"/>
<keyword evidence="4" id="KW-1185">Reference proteome</keyword>
<proteinExistence type="predicted"/>